<organism evidence="2 3">
    <name type="scientific">Prevotella illustrans</name>
    <dbReference type="NCBI Taxonomy" id="2800387"/>
    <lineage>
        <taxon>Bacteria</taxon>
        <taxon>Pseudomonadati</taxon>
        <taxon>Bacteroidota</taxon>
        <taxon>Bacteroidia</taxon>
        <taxon>Bacteroidales</taxon>
        <taxon>Prevotellaceae</taxon>
        <taxon>Prevotella</taxon>
    </lineage>
</organism>
<dbReference type="RefSeq" id="WP_107582570.1">
    <property type="nucleotide sequence ID" value="NZ_JAERMS010000059.1"/>
</dbReference>
<dbReference type="EMBL" id="JAERMS010000059">
    <property type="protein sequence ID" value="MBO1364409.1"/>
    <property type="molecule type" value="Genomic_DNA"/>
</dbReference>
<keyword evidence="1" id="KW-1133">Transmembrane helix</keyword>
<dbReference type="Proteomes" id="UP000664265">
    <property type="component" value="Unassembled WGS sequence"/>
</dbReference>
<comment type="caution">
    <text evidence="2">The sequence shown here is derived from an EMBL/GenBank/DDBJ whole genome shotgun (WGS) entry which is preliminary data.</text>
</comment>
<protein>
    <submittedName>
        <fullName evidence="2">DUF4293 domain-containing protein</fullName>
    </submittedName>
</protein>
<feature type="transmembrane region" description="Helical" evidence="1">
    <location>
        <begin position="85"/>
        <end position="104"/>
    </location>
</feature>
<evidence type="ECO:0000313" key="2">
    <source>
        <dbReference type="EMBL" id="MBO1364409.1"/>
    </source>
</evidence>
<dbReference type="Pfam" id="PF14126">
    <property type="entry name" value="DUF4293"/>
    <property type="match status" value="1"/>
</dbReference>
<proteinExistence type="predicted"/>
<gene>
    <name evidence="2" type="ORF">JHU38_11660</name>
</gene>
<evidence type="ECO:0000313" key="3">
    <source>
        <dbReference type="Proteomes" id="UP000664265"/>
    </source>
</evidence>
<accession>A0ABS3M8E0</accession>
<feature type="transmembrane region" description="Helical" evidence="1">
    <location>
        <begin position="53"/>
        <end position="73"/>
    </location>
</feature>
<name>A0ABS3M8E0_9BACT</name>
<sequence length="151" mass="16968">MIQRKQTLYLFIAVIINIVSLFLPLGKLVPQGMGVAPVLFNIGIRDAQGTIDLVASPLFTLLSVNIILSVFAVFQFKRRVLQAKLCVLGMCLYMAWYGYLVFILTHSMNSGGDFKMNFNVCLPLVSLIFTFMARKGVLADEKLIKSMDRIR</sequence>
<keyword evidence="3" id="KW-1185">Reference proteome</keyword>
<feature type="transmembrane region" description="Helical" evidence="1">
    <location>
        <begin position="7"/>
        <end position="25"/>
    </location>
</feature>
<dbReference type="InterPro" id="IPR025635">
    <property type="entry name" value="DUF4293"/>
</dbReference>
<keyword evidence="1" id="KW-0472">Membrane</keyword>
<evidence type="ECO:0000256" key="1">
    <source>
        <dbReference type="SAM" id="Phobius"/>
    </source>
</evidence>
<reference evidence="2 3" key="1">
    <citation type="submission" date="2021-01" db="EMBL/GenBank/DDBJ databases">
        <title>Prevotella A2931 sp. nov.</title>
        <authorList>
            <person name="Buhl M."/>
            <person name="Oberhettinger P."/>
        </authorList>
    </citation>
    <scope>NUCLEOTIDE SEQUENCE [LARGE SCALE GENOMIC DNA]</scope>
    <source>
        <strain evidence="2 3">A2931</strain>
    </source>
</reference>
<feature type="transmembrane region" description="Helical" evidence="1">
    <location>
        <begin position="116"/>
        <end position="133"/>
    </location>
</feature>
<keyword evidence="1" id="KW-0812">Transmembrane</keyword>